<keyword evidence="2" id="KW-1133">Transmembrane helix</keyword>
<evidence type="ECO:0000313" key="5">
    <source>
        <dbReference type="Proteomes" id="UP001337655"/>
    </source>
</evidence>
<comment type="caution">
    <text evidence="4">The sequence shown here is derived from an EMBL/GenBank/DDBJ whole genome shotgun (WGS) entry which is preliminary data.</text>
</comment>
<dbReference type="PANTHER" id="PTHR37846:SF1">
    <property type="entry name" value="DEACETYLASE-LIKE PROTEIN"/>
    <property type="match status" value="1"/>
</dbReference>
<feature type="transmembrane region" description="Helical" evidence="2">
    <location>
        <begin position="129"/>
        <end position="145"/>
    </location>
</feature>
<gene>
    <name evidence="4" type="ORF">LTR77_007354</name>
</gene>
<feature type="transmembrane region" description="Helical" evidence="2">
    <location>
        <begin position="157"/>
        <end position="176"/>
    </location>
</feature>
<keyword evidence="2" id="KW-0472">Membrane</keyword>
<evidence type="ECO:0000256" key="1">
    <source>
        <dbReference type="SAM" id="MobiDB-lite"/>
    </source>
</evidence>
<dbReference type="EMBL" id="JAVRRT010000011">
    <property type="protein sequence ID" value="KAK5167655.1"/>
    <property type="molecule type" value="Genomic_DNA"/>
</dbReference>
<proteinExistence type="predicted"/>
<evidence type="ECO:0000256" key="2">
    <source>
        <dbReference type="SAM" id="Phobius"/>
    </source>
</evidence>
<evidence type="ECO:0000259" key="3">
    <source>
        <dbReference type="Pfam" id="PF24841"/>
    </source>
</evidence>
<sequence length="235" mass="26690">MADDDGPRNRKERRAAAKQSGKAVEPPSSTPKIKMAQPDRSGPKSKTFMDLYEEKKDLLDQGQPFASKYEDGRVRDEGGNILEAGLGDDEEIGPVGMAVFWALTLGMVHFTLDVLVYSQYRQEIEWWEIVKRTAFMMPILFLMILTMKSAMASRFRVARQIFFLGVAIAAGCYTIHAANAKGYYAVMKRCPPLGTLWVWSVIEMDLPYASVSVMVDIWYLWWKGYSAFLTQWTTT</sequence>
<dbReference type="PANTHER" id="PTHR37846">
    <property type="entry name" value="YALI0B21296P"/>
    <property type="match status" value="1"/>
</dbReference>
<accession>A0AAV9P571</accession>
<evidence type="ECO:0000313" key="4">
    <source>
        <dbReference type="EMBL" id="KAK5167655.1"/>
    </source>
</evidence>
<dbReference type="Proteomes" id="UP001337655">
    <property type="component" value="Unassembled WGS sequence"/>
</dbReference>
<dbReference type="InterPro" id="IPR056136">
    <property type="entry name" value="DUF7719"/>
</dbReference>
<name>A0AAV9P571_9PEZI</name>
<feature type="transmembrane region" description="Helical" evidence="2">
    <location>
        <begin position="98"/>
        <end position="117"/>
    </location>
</feature>
<keyword evidence="2" id="KW-0812">Transmembrane</keyword>
<dbReference type="RefSeq" id="XP_064657361.1">
    <property type="nucleotide sequence ID" value="XM_064804591.1"/>
</dbReference>
<organism evidence="4 5">
    <name type="scientific">Saxophila tyrrhenica</name>
    <dbReference type="NCBI Taxonomy" id="1690608"/>
    <lineage>
        <taxon>Eukaryota</taxon>
        <taxon>Fungi</taxon>
        <taxon>Dikarya</taxon>
        <taxon>Ascomycota</taxon>
        <taxon>Pezizomycotina</taxon>
        <taxon>Dothideomycetes</taxon>
        <taxon>Dothideomycetidae</taxon>
        <taxon>Mycosphaerellales</taxon>
        <taxon>Extremaceae</taxon>
        <taxon>Saxophila</taxon>
    </lineage>
</organism>
<feature type="region of interest" description="Disordered" evidence="1">
    <location>
        <begin position="1"/>
        <end position="46"/>
    </location>
</feature>
<feature type="domain" description="DUF7719" evidence="3">
    <location>
        <begin position="159"/>
        <end position="226"/>
    </location>
</feature>
<protein>
    <recommendedName>
        <fullName evidence="3">DUF7719 domain-containing protein</fullName>
    </recommendedName>
</protein>
<dbReference type="GeneID" id="89928690"/>
<reference evidence="4 5" key="1">
    <citation type="submission" date="2023-08" db="EMBL/GenBank/DDBJ databases">
        <title>Black Yeasts Isolated from many extreme environments.</title>
        <authorList>
            <person name="Coleine C."/>
            <person name="Stajich J.E."/>
            <person name="Selbmann L."/>
        </authorList>
    </citation>
    <scope>NUCLEOTIDE SEQUENCE [LARGE SCALE GENOMIC DNA]</scope>
    <source>
        <strain evidence="4 5">CCFEE 5935</strain>
    </source>
</reference>
<dbReference type="AlphaFoldDB" id="A0AAV9P571"/>
<dbReference type="Pfam" id="PF24841">
    <property type="entry name" value="DUF7719"/>
    <property type="match status" value="1"/>
</dbReference>
<keyword evidence="5" id="KW-1185">Reference proteome</keyword>